<proteinExistence type="predicted"/>
<sequence length="71" mass="8263">MEKVQQSWGYVQGLKVSRMGTRGGLSLCWREGCLVTLRSFSRNHIDTLIEYDPNGHSWRFMGFYGHPEELN</sequence>
<dbReference type="OrthoDB" id="1750221at2759"/>
<name>A0A9D4A628_9ROSI</name>
<accession>A0A9D4A628</accession>
<reference evidence="1 2" key="1">
    <citation type="journal article" date="2021" name="Plant Biotechnol. J.">
        <title>Multi-omics assisted identification of the key and species-specific regulatory components of drought-tolerant mechanisms in Gossypium stocksii.</title>
        <authorList>
            <person name="Yu D."/>
            <person name="Ke L."/>
            <person name="Zhang D."/>
            <person name="Wu Y."/>
            <person name="Sun Y."/>
            <person name="Mei J."/>
            <person name="Sun J."/>
            <person name="Sun Y."/>
        </authorList>
    </citation>
    <scope>NUCLEOTIDE SEQUENCE [LARGE SCALE GENOMIC DNA]</scope>
    <source>
        <strain evidence="2">cv. E1</strain>
        <tissue evidence="1">Leaf</tissue>
    </source>
</reference>
<organism evidence="1 2">
    <name type="scientific">Gossypium stocksii</name>
    <dbReference type="NCBI Taxonomy" id="47602"/>
    <lineage>
        <taxon>Eukaryota</taxon>
        <taxon>Viridiplantae</taxon>
        <taxon>Streptophyta</taxon>
        <taxon>Embryophyta</taxon>
        <taxon>Tracheophyta</taxon>
        <taxon>Spermatophyta</taxon>
        <taxon>Magnoliopsida</taxon>
        <taxon>eudicotyledons</taxon>
        <taxon>Gunneridae</taxon>
        <taxon>Pentapetalae</taxon>
        <taxon>rosids</taxon>
        <taxon>malvids</taxon>
        <taxon>Malvales</taxon>
        <taxon>Malvaceae</taxon>
        <taxon>Malvoideae</taxon>
        <taxon>Gossypium</taxon>
    </lineage>
</organism>
<evidence type="ECO:0000313" key="2">
    <source>
        <dbReference type="Proteomes" id="UP000828251"/>
    </source>
</evidence>
<evidence type="ECO:0000313" key="1">
    <source>
        <dbReference type="EMBL" id="KAH1092362.1"/>
    </source>
</evidence>
<dbReference type="EMBL" id="JAIQCV010000006">
    <property type="protein sequence ID" value="KAH1092362.1"/>
    <property type="molecule type" value="Genomic_DNA"/>
</dbReference>
<gene>
    <name evidence="1" type="ORF">J1N35_019619</name>
</gene>
<keyword evidence="2" id="KW-1185">Reference proteome</keyword>
<comment type="caution">
    <text evidence="1">The sequence shown here is derived from an EMBL/GenBank/DDBJ whole genome shotgun (WGS) entry which is preliminary data.</text>
</comment>
<dbReference type="Proteomes" id="UP000828251">
    <property type="component" value="Unassembled WGS sequence"/>
</dbReference>
<dbReference type="AlphaFoldDB" id="A0A9D4A628"/>
<protein>
    <submittedName>
        <fullName evidence="1">Uncharacterized protein</fullName>
    </submittedName>
</protein>